<dbReference type="InterPro" id="IPR041597">
    <property type="entry name" value="Ldt_C"/>
</dbReference>
<evidence type="ECO:0000256" key="1">
    <source>
        <dbReference type="ARBA" id="ARBA00004418"/>
    </source>
</evidence>
<evidence type="ECO:0000256" key="11">
    <source>
        <dbReference type="ARBA" id="ARBA00023316"/>
    </source>
</evidence>
<keyword evidence="14" id="KW-1133">Transmembrane helix</keyword>
<dbReference type="PROSITE" id="PS52029">
    <property type="entry name" value="LD_TPASE"/>
    <property type="match status" value="1"/>
</dbReference>
<proteinExistence type="inferred from homology"/>
<dbReference type="PANTHER" id="PTHR30582:SF24">
    <property type="entry name" value="L,D-TRANSPEPTIDASE ERFK_SRFK-RELATED"/>
    <property type="match status" value="1"/>
</dbReference>
<dbReference type="Proteomes" id="UP000009061">
    <property type="component" value="Chromosome"/>
</dbReference>
<keyword evidence="6" id="KW-0732">Signal</keyword>
<dbReference type="Pfam" id="PF17969">
    <property type="entry name" value="Ldt_C"/>
    <property type="match status" value="1"/>
</dbReference>
<dbReference type="GO" id="GO:0008360">
    <property type="term" value="P:regulation of cell shape"/>
    <property type="evidence" value="ECO:0007669"/>
    <property type="project" value="UniProtKB-UniRule"/>
</dbReference>
<dbReference type="eggNOG" id="COG1376">
    <property type="taxonomic scope" value="Bacteria"/>
</dbReference>
<dbReference type="PANTHER" id="PTHR30582">
    <property type="entry name" value="L,D-TRANSPEPTIDASE"/>
    <property type="match status" value="1"/>
</dbReference>
<evidence type="ECO:0000256" key="13">
    <source>
        <dbReference type="PROSITE-ProRule" id="PRU01373"/>
    </source>
</evidence>
<dbReference type="EMBL" id="CP003315">
    <property type="protein sequence ID" value="AFA41247.1"/>
    <property type="molecule type" value="Genomic_DNA"/>
</dbReference>
<dbReference type="InterPro" id="IPR005490">
    <property type="entry name" value="LD_TPept_cat_dom"/>
</dbReference>
<evidence type="ECO:0000256" key="14">
    <source>
        <dbReference type="SAM" id="Phobius"/>
    </source>
</evidence>
<comment type="subcellular location">
    <subcellularLocation>
        <location evidence="1">Periplasm</location>
    </subcellularLocation>
</comment>
<reference evidence="16 17" key="1">
    <citation type="journal article" date="2012" name="MBio">
        <title>Insight into the transmission biology and species-specific functional capabilities of tsetse (Diptera: glossinidae) obligate symbiont wigglesworthia.</title>
        <authorList>
            <person name="Rio R.V."/>
            <person name="Symula R.E."/>
            <person name="Wang J."/>
            <person name="Lohs C."/>
            <person name="Wu Y.N."/>
            <person name="Snyder A.K."/>
            <person name="Bjornson R.D."/>
            <person name="Oshima K."/>
            <person name="Biehl B.S."/>
            <person name="Perna N.T."/>
            <person name="Hattori M."/>
            <person name="Aksoy S."/>
        </authorList>
    </citation>
    <scope>NUCLEOTIDE SEQUENCE [LARGE SCALE GENOMIC DNA]</scope>
    <source>
        <strain evidence="16">WGM</strain>
    </source>
</reference>
<dbReference type="Gene3D" id="2.40.440.10">
    <property type="entry name" value="L,D-transpeptidase catalytic domain-like"/>
    <property type="match status" value="1"/>
</dbReference>
<evidence type="ECO:0000313" key="16">
    <source>
        <dbReference type="EMBL" id="AFA41247.1"/>
    </source>
</evidence>
<dbReference type="CDD" id="cd16913">
    <property type="entry name" value="YkuD_like"/>
    <property type="match status" value="1"/>
</dbReference>
<evidence type="ECO:0000259" key="15">
    <source>
        <dbReference type="PROSITE" id="PS52029"/>
    </source>
</evidence>
<dbReference type="RefSeq" id="WP_014354186.1">
    <property type="nucleotide sequence ID" value="NC_016893.1"/>
</dbReference>
<protein>
    <submittedName>
        <fullName evidence="16">L,D-transpeptidase</fullName>
    </submittedName>
</protein>
<dbReference type="Pfam" id="PF03734">
    <property type="entry name" value="YkuD"/>
    <property type="match status" value="1"/>
</dbReference>
<evidence type="ECO:0000256" key="4">
    <source>
        <dbReference type="ARBA" id="ARBA00022676"/>
    </source>
</evidence>
<feature type="active site" description="Proton donor/acceptor" evidence="13">
    <location>
        <position position="202"/>
    </location>
</feature>
<keyword evidence="17" id="KW-1185">Reference proteome</keyword>
<evidence type="ECO:0000256" key="5">
    <source>
        <dbReference type="ARBA" id="ARBA00022679"/>
    </source>
</evidence>
<dbReference type="AlphaFoldDB" id="H6Q4W4"/>
<dbReference type="FunFam" id="2.40.440.10:FF:000001">
    <property type="entry name" value="L,D-transpeptidase YbiS"/>
    <property type="match status" value="1"/>
</dbReference>
<name>H6Q4W4_WIGGL</name>
<dbReference type="OrthoDB" id="9787225at2"/>
<dbReference type="HOGENOM" id="CLU_046834_0_1_6"/>
<keyword evidence="10 13" id="KW-0573">Peptidoglycan synthesis</keyword>
<feature type="active site" description="Nucleophile" evidence="13">
    <location>
        <position position="218"/>
    </location>
</feature>
<dbReference type="InterPro" id="IPR038063">
    <property type="entry name" value="Transpep_catalytic_dom"/>
</dbReference>
<dbReference type="GO" id="GO:0071972">
    <property type="term" value="F:peptidoglycan L,D-transpeptidase activity"/>
    <property type="evidence" value="ECO:0007669"/>
    <property type="project" value="TreeGrafter"/>
</dbReference>
<accession>H6Q4W4</accession>
<keyword evidence="11 13" id="KW-0961">Cell wall biogenesis/degradation</keyword>
<gene>
    <name evidence="16" type="primary">ybiS</name>
    <name evidence="16" type="ORF">WIGMOR_0415</name>
</gene>
<dbReference type="GO" id="GO:0005576">
    <property type="term" value="C:extracellular region"/>
    <property type="evidence" value="ECO:0007669"/>
    <property type="project" value="TreeGrafter"/>
</dbReference>
<dbReference type="KEGG" id="wgl:WIGMOR_0415"/>
<evidence type="ECO:0000256" key="8">
    <source>
        <dbReference type="ARBA" id="ARBA00022801"/>
    </source>
</evidence>
<evidence type="ECO:0000256" key="7">
    <source>
        <dbReference type="ARBA" id="ARBA00022764"/>
    </source>
</evidence>
<dbReference type="GO" id="GO:0042597">
    <property type="term" value="C:periplasmic space"/>
    <property type="evidence" value="ECO:0007669"/>
    <property type="project" value="UniProtKB-SubCell"/>
</dbReference>
<feature type="domain" description="L,D-TPase catalytic" evidence="15">
    <location>
        <begin position="107"/>
        <end position="242"/>
    </location>
</feature>
<dbReference type="GO" id="GO:0018104">
    <property type="term" value="P:peptidoglycan-protein cross-linking"/>
    <property type="evidence" value="ECO:0007669"/>
    <property type="project" value="TreeGrafter"/>
</dbReference>
<evidence type="ECO:0000313" key="17">
    <source>
        <dbReference type="Proteomes" id="UP000009061"/>
    </source>
</evidence>
<evidence type="ECO:0000256" key="2">
    <source>
        <dbReference type="ARBA" id="ARBA00004752"/>
    </source>
</evidence>
<feature type="transmembrane region" description="Helical" evidence="14">
    <location>
        <begin position="12"/>
        <end position="31"/>
    </location>
</feature>
<evidence type="ECO:0000256" key="9">
    <source>
        <dbReference type="ARBA" id="ARBA00022960"/>
    </source>
</evidence>
<keyword evidence="14" id="KW-0812">Transmembrane</keyword>
<sequence>MHRSRLRYLLKKIAIYFRILIFIILNFKTVYSEVYQLPKNGNRIIGKNFVITIPKNNTLSLEYFAQKFNVGLTNILEANPGVDVYLPQSGTQVIIPKQIILPDMPYSGIIINTAEMRLFYFPKNSNLVAIFPIGIGQVGKETPHNWTTAVKRKKYGPTWTPTQSIRQEYLEKGKILLKTYPPGKDNPMGLYALYLEDLYAIHGTNANFGIGLRVTHGCIRLRNADIKYLFNHVPVGTTVKFINEPIKISLEKDGNKYIEVHFPLSNNLETFKSIYHKPIVISNKIYNFIHDLKVNKFVVAQAFQERKGLPVNIIKN</sequence>
<comment type="pathway">
    <text evidence="2 13">Cell wall biogenesis; peptidoglycan biosynthesis.</text>
</comment>
<dbReference type="UniPathway" id="UPA00219"/>
<evidence type="ECO:0000256" key="3">
    <source>
        <dbReference type="ARBA" id="ARBA00005992"/>
    </source>
</evidence>
<dbReference type="GO" id="GO:0071555">
    <property type="term" value="P:cell wall organization"/>
    <property type="evidence" value="ECO:0007669"/>
    <property type="project" value="UniProtKB-UniRule"/>
</dbReference>
<keyword evidence="14" id="KW-0472">Membrane</keyword>
<comment type="pathway">
    <text evidence="12">Glycan biosynthesis.</text>
</comment>
<evidence type="ECO:0000256" key="6">
    <source>
        <dbReference type="ARBA" id="ARBA00022729"/>
    </source>
</evidence>
<keyword evidence="7" id="KW-0574">Periplasm</keyword>
<evidence type="ECO:0000256" key="12">
    <source>
        <dbReference type="ARBA" id="ARBA00060592"/>
    </source>
</evidence>
<keyword evidence="9 13" id="KW-0133">Cell shape</keyword>
<dbReference type="SUPFAM" id="SSF141523">
    <property type="entry name" value="L,D-transpeptidase catalytic domain-like"/>
    <property type="match status" value="1"/>
</dbReference>
<organism evidence="16 17">
    <name type="scientific">Wigglesworthia glossinidia endosymbiont of Glossina morsitans morsitans</name>
    <name type="common">Yale colony</name>
    <dbReference type="NCBI Taxonomy" id="1142511"/>
    <lineage>
        <taxon>Bacteria</taxon>
        <taxon>Pseudomonadati</taxon>
        <taxon>Pseudomonadota</taxon>
        <taxon>Gammaproteobacteria</taxon>
        <taxon>Enterobacterales</taxon>
        <taxon>Erwiniaceae</taxon>
        <taxon>Wigglesworthia</taxon>
    </lineage>
</organism>
<keyword evidence="5" id="KW-0808">Transferase</keyword>
<dbReference type="InterPro" id="IPR050979">
    <property type="entry name" value="LD-transpeptidase"/>
</dbReference>
<comment type="similarity">
    <text evidence="3">Belongs to the YkuD family.</text>
</comment>
<dbReference type="GO" id="GO:0016757">
    <property type="term" value="F:glycosyltransferase activity"/>
    <property type="evidence" value="ECO:0007669"/>
    <property type="project" value="UniProtKB-KW"/>
</dbReference>
<keyword evidence="4" id="KW-0328">Glycosyltransferase</keyword>
<keyword evidence="8" id="KW-0378">Hydrolase</keyword>
<dbReference type="STRING" id="1142511.WIGMOR_0415"/>
<evidence type="ECO:0000256" key="10">
    <source>
        <dbReference type="ARBA" id="ARBA00022984"/>
    </source>
</evidence>